<proteinExistence type="predicted"/>
<keyword evidence="2" id="KW-1185">Reference proteome</keyword>
<name>A0ACC2ZYA7_9EURO</name>
<feature type="non-terminal residue" evidence="1">
    <location>
        <position position="178"/>
    </location>
</feature>
<accession>A0ACC2ZYA7</accession>
<evidence type="ECO:0000313" key="2">
    <source>
        <dbReference type="Proteomes" id="UP001172386"/>
    </source>
</evidence>
<comment type="caution">
    <text evidence="1">The sequence shown here is derived from an EMBL/GenBank/DDBJ whole genome shotgun (WGS) entry which is preliminary data.</text>
</comment>
<reference evidence="1" key="1">
    <citation type="submission" date="2022-10" db="EMBL/GenBank/DDBJ databases">
        <title>Culturing micro-colonial fungi from biological soil crusts in the Mojave desert and describing Neophaeococcomyces mojavensis, and introducing the new genera and species Taxawa tesnikishii.</title>
        <authorList>
            <person name="Kurbessoian T."/>
            <person name="Stajich J.E."/>
        </authorList>
    </citation>
    <scope>NUCLEOTIDE SEQUENCE</scope>
    <source>
        <strain evidence="1">JES_112</strain>
    </source>
</reference>
<sequence>MATSSKLARYEILLDQIFPLVSLEVRNLIDDARHQENGTSGPYDVLSRNASASFSAPDVDVASNSLSAQRAPLSLAPSPTHQHSSFVTASRILPAPVLSEIPDTPLRPIPTSEATTRSPIDDQGSVTVLRLPSITRHGFLVDEGLDTPSVPGFGSPLTDPLNPDERNATVVGMNRLHM</sequence>
<dbReference type="EMBL" id="JAPDRQ010000186">
    <property type="protein sequence ID" value="KAJ9652687.1"/>
    <property type="molecule type" value="Genomic_DNA"/>
</dbReference>
<gene>
    <name evidence="1" type="ORF">H2198_008054</name>
</gene>
<protein>
    <submittedName>
        <fullName evidence="1">Uncharacterized protein</fullName>
    </submittedName>
</protein>
<evidence type="ECO:0000313" key="1">
    <source>
        <dbReference type="EMBL" id="KAJ9652687.1"/>
    </source>
</evidence>
<organism evidence="1 2">
    <name type="scientific">Neophaeococcomyces mojaviensis</name>
    <dbReference type="NCBI Taxonomy" id="3383035"/>
    <lineage>
        <taxon>Eukaryota</taxon>
        <taxon>Fungi</taxon>
        <taxon>Dikarya</taxon>
        <taxon>Ascomycota</taxon>
        <taxon>Pezizomycotina</taxon>
        <taxon>Eurotiomycetes</taxon>
        <taxon>Chaetothyriomycetidae</taxon>
        <taxon>Chaetothyriales</taxon>
        <taxon>Chaetothyriales incertae sedis</taxon>
        <taxon>Neophaeococcomyces</taxon>
    </lineage>
</organism>
<dbReference type="Proteomes" id="UP001172386">
    <property type="component" value="Unassembled WGS sequence"/>
</dbReference>